<evidence type="ECO:0000313" key="1">
    <source>
        <dbReference type="EMBL" id="MDM4016905.1"/>
    </source>
</evidence>
<name>A0ABT7PK84_9BACT</name>
<dbReference type="RefSeq" id="WP_160149610.1">
    <property type="nucleotide sequence ID" value="NZ_CP141221.1"/>
</dbReference>
<evidence type="ECO:0008006" key="3">
    <source>
        <dbReference type="Google" id="ProtNLM"/>
    </source>
</evidence>
<dbReference type="Proteomes" id="UP001239462">
    <property type="component" value="Unassembled WGS sequence"/>
</dbReference>
<proteinExistence type="predicted"/>
<protein>
    <recommendedName>
        <fullName evidence="3">PH domain-containing protein</fullName>
    </recommendedName>
</protein>
<dbReference type="EMBL" id="JASZZN010000011">
    <property type="protein sequence ID" value="MDM4016905.1"/>
    <property type="molecule type" value="Genomic_DNA"/>
</dbReference>
<keyword evidence="2" id="KW-1185">Reference proteome</keyword>
<sequence>MAVQTPETSPSEAEWLESLAADIRRDAKDQALFYLVRSNTGYDGE</sequence>
<accession>A0ABT7PK84</accession>
<reference evidence="1 2" key="1">
    <citation type="submission" date="2023-06" db="EMBL/GenBank/DDBJ databases">
        <title>Roseiconus lacunae JC819 isolated from Gulf of Mannar region, Tamil Nadu.</title>
        <authorList>
            <person name="Pk S."/>
            <person name="Ch S."/>
            <person name="Ch V.R."/>
        </authorList>
    </citation>
    <scope>NUCLEOTIDE SEQUENCE [LARGE SCALE GENOMIC DNA]</scope>
    <source>
        <strain evidence="1 2">JC819</strain>
    </source>
</reference>
<organism evidence="1 2">
    <name type="scientific">Roseiconus lacunae</name>
    <dbReference type="NCBI Taxonomy" id="2605694"/>
    <lineage>
        <taxon>Bacteria</taxon>
        <taxon>Pseudomonadati</taxon>
        <taxon>Planctomycetota</taxon>
        <taxon>Planctomycetia</taxon>
        <taxon>Pirellulales</taxon>
        <taxon>Pirellulaceae</taxon>
        <taxon>Roseiconus</taxon>
    </lineage>
</organism>
<gene>
    <name evidence="1" type="ORF">QTN89_15770</name>
</gene>
<evidence type="ECO:0000313" key="2">
    <source>
        <dbReference type="Proteomes" id="UP001239462"/>
    </source>
</evidence>
<comment type="caution">
    <text evidence="1">The sequence shown here is derived from an EMBL/GenBank/DDBJ whole genome shotgun (WGS) entry which is preliminary data.</text>
</comment>